<evidence type="ECO:0000256" key="1">
    <source>
        <dbReference type="SAM" id="MobiDB-lite"/>
    </source>
</evidence>
<accession>A0A852UTI4</accession>
<gene>
    <name evidence="2" type="ORF">HDA43_001688</name>
</gene>
<dbReference type="AlphaFoldDB" id="A0A852UTI4"/>
<protein>
    <submittedName>
        <fullName evidence="2">Uncharacterized protein</fullName>
    </submittedName>
</protein>
<sequence>MRMNDPQEGSGRLVELAWELNDLGFDSIVRLPPGRRPSMEVFLPLGRPRPVTAQHGRTVTFTWPGVPDRWTRSRPDHDEPDDLLPDPARRSRMRELAARLAEVVR</sequence>
<keyword evidence="3" id="KW-1185">Reference proteome</keyword>
<reference evidence="2 3" key="1">
    <citation type="submission" date="2020-07" db="EMBL/GenBank/DDBJ databases">
        <title>Sequencing the genomes of 1000 actinobacteria strains.</title>
        <authorList>
            <person name="Klenk H.-P."/>
        </authorList>
    </citation>
    <scope>NUCLEOTIDE SEQUENCE [LARGE SCALE GENOMIC DNA]</scope>
    <source>
        <strain evidence="2 3">DSM 45763</strain>
    </source>
</reference>
<feature type="region of interest" description="Disordered" evidence="1">
    <location>
        <begin position="69"/>
        <end position="90"/>
    </location>
</feature>
<evidence type="ECO:0000313" key="2">
    <source>
        <dbReference type="EMBL" id="NYF39529.1"/>
    </source>
</evidence>
<dbReference type="EMBL" id="JACCCO010000001">
    <property type="protein sequence ID" value="NYF39529.1"/>
    <property type="molecule type" value="Genomic_DNA"/>
</dbReference>
<evidence type="ECO:0000313" key="3">
    <source>
        <dbReference type="Proteomes" id="UP000576393"/>
    </source>
</evidence>
<organism evidence="2 3">
    <name type="scientific">Streptosporangium sandarakinum</name>
    <dbReference type="NCBI Taxonomy" id="1260955"/>
    <lineage>
        <taxon>Bacteria</taxon>
        <taxon>Bacillati</taxon>
        <taxon>Actinomycetota</taxon>
        <taxon>Actinomycetes</taxon>
        <taxon>Streptosporangiales</taxon>
        <taxon>Streptosporangiaceae</taxon>
        <taxon>Streptosporangium</taxon>
    </lineage>
</organism>
<dbReference type="RefSeq" id="WP_179819169.1">
    <property type="nucleotide sequence ID" value="NZ_JACCCO010000001.1"/>
</dbReference>
<dbReference type="Proteomes" id="UP000576393">
    <property type="component" value="Unassembled WGS sequence"/>
</dbReference>
<name>A0A852UTI4_9ACTN</name>
<comment type="caution">
    <text evidence="2">The sequence shown here is derived from an EMBL/GenBank/DDBJ whole genome shotgun (WGS) entry which is preliminary data.</text>
</comment>
<proteinExistence type="predicted"/>